<dbReference type="OrthoDB" id="1069091at2"/>
<dbReference type="AlphaFoldDB" id="A0A4V6ALC2"/>
<gene>
    <name evidence="6" type="ORF">FCN74_08620</name>
</gene>
<evidence type="ECO:0000256" key="4">
    <source>
        <dbReference type="ARBA" id="ARBA00023284"/>
    </source>
</evidence>
<dbReference type="Proteomes" id="UP000306552">
    <property type="component" value="Unassembled WGS sequence"/>
</dbReference>
<dbReference type="Gene3D" id="3.40.30.10">
    <property type="entry name" value="Glutaredoxin"/>
    <property type="match status" value="1"/>
</dbReference>
<keyword evidence="3" id="KW-1015">Disulfide bond</keyword>
<dbReference type="InterPro" id="IPR025380">
    <property type="entry name" value="DUF4369"/>
</dbReference>
<dbReference type="EMBL" id="SWMU01000003">
    <property type="protein sequence ID" value="TKS56075.1"/>
    <property type="molecule type" value="Genomic_DNA"/>
</dbReference>
<evidence type="ECO:0000256" key="2">
    <source>
        <dbReference type="ARBA" id="ARBA00022748"/>
    </source>
</evidence>
<protein>
    <submittedName>
        <fullName evidence="6">AhpC/TSA family protein</fullName>
    </submittedName>
</protein>
<dbReference type="GO" id="GO:0017004">
    <property type="term" value="P:cytochrome complex assembly"/>
    <property type="evidence" value="ECO:0007669"/>
    <property type="project" value="UniProtKB-KW"/>
</dbReference>
<evidence type="ECO:0000313" key="7">
    <source>
        <dbReference type="Proteomes" id="UP000306552"/>
    </source>
</evidence>
<dbReference type="InterPro" id="IPR050553">
    <property type="entry name" value="Thioredoxin_ResA/DsbE_sf"/>
</dbReference>
<feature type="domain" description="Thioredoxin" evidence="5">
    <location>
        <begin position="229"/>
        <end position="369"/>
    </location>
</feature>
<evidence type="ECO:0000313" key="6">
    <source>
        <dbReference type="EMBL" id="TKS56075.1"/>
    </source>
</evidence>
<accession>A0A4V6ALC2</accession>
<evidence type="ECO:0000256" key="3">
    <source>
        <dbReference type="ARBA" id="ARBA00023157"/>
    </source>
</evidence>
<dbReference type="PANTHER" id="PTHR42852:SF6">
    <property type="entry name" value="THIOL:DISULFIDE INTERCHANGE PROTEIN DSBE"/>
    <property type="match status" value="1"/>
</dbReference>
<dbReference type="PROSITE" id="PS51257">
    <property type="entry name" value="PROKAR_LIPOPROTEIN"/>
    <property type="match status" value="1"/>
</dbReference>
<keyword evidence="4" id="KW-0676">Redox-active center</keyword>
<keyword evidence="2" id="KW-0201">Cytochrome c-type biogenesis</keyword>
<evidence type="ECO:0000256" key="1">
    <source>
        <dbReference type="ARBA" id="ARBA00004196"/>
    </source>
</evidence>
<dbReference type="InterPro" id="IPR036249">
    <property type="entry name" value="Thioredoxin-like_sf"/>
</dbReference>
<evidence type="ECO:0000259" key="5">
    <source>
        <dbReference type="PROSITE" id="PS51352"/>
    </source>
</evidence>
<dbReference type="InterPro" id="IPR013766">
    <property type="entry name" value="Thioredoxin_domain"/>
</dbReference>
<reference evidence="6 7" key="1">
    <citation type="submission" date="2019-04" db="EMBL/GenBank/DDBJ databases">
        <title>Psychroflexus halotolerans sp. nov., isolated from a marine solar saltern.</title>
        <authorList>
            <person name="Feng X."/>
        </authorList>
    </citation>
    <scope>NUCLEOTIDE SEQUENCE [LARGE SCALE GENOMIC DNA]</scope>
    <source>
        <strain evidence="6 7">WDS2C27</strain>
    </source>
</reference>
<dbReference type="SUPFAM" id="SSF52833">
    <property type="entry name" value="Thioredoxin-like"/>
    <property type="match status" value="1"/>
</dbReference>
<dbReference type="Pfam" id="PF14289">
    <property type="entry name" value="DUF4369"/>
    <property type="match status" value="1"/>
</dbReference>
<dbReference type="GO" id="GO:0030313">
    <property type="term" value="C:cell envelope"/>
    <property type="evidence" value="ECO:0007669"/>
    <property type="project" value="UniProtKB-SubCell"/>
</dbReference>
<dbReference type="RefSeq" id="WP_138932192.1">
    <property type="nucleotide sequence ID" value="NZ_SWMU01000003.1"/>
</dbReference>
<dbReference type="PANTHER" id="PTHR42852">
    <property type="entry name" value="THIOL:DISULFIDE INTERCHANGE PROTEIN DSBE"/>
    <property type="match status" value="1"/>
</dbReference>
<organism evidence="6 7">
    <name type="scientific">Mesohalobacter halotolerans</name>
    <dbReference type="NCBI Taxonomy" id="1883405"/>
    <lineage>
        <taxon>Bacteria</taxon>
        <taxon>Pseudomonadati</taxon>
        <taxon>Bacteroidota</taxon>
        <taxon>Flavobacteriia</taxon>
        <taxon>Flavobacteriales</taxon>
        <taxon>Flavobacteriaceae</taxon>
        <taxon>Mesohalobacter</taxon>
    </lineage>
</organism>
<dbReference type="InterPro" id="IPR000866">
    <property type="entry name" value="AhpC/TSA"/>
</dbReference>
<dbReference type="Pfam" id="PF00578">
    <property type="entry name" value="AhpC-TSA"/>
    <property type="match status" value="1"/>
</dbReference>
<comment type="caution">
    <text evidence="6">The sequence shown here is derived from an EMBL/GenBank/DDBJ whole genome shotgun (WGS) entry which is preliminary data.</text>
</comment>
<name>A0A4V6ALC2_9FLAO</name>
<keyword evidence="7" id="KW-1185">Reference proteome</keyword>
<proteinExistence type="predicted"/>
<dbReference type="CDD" id="cd02966">
    <property type="entry name" value="TlpA_like_family"/>
    <property type="match status" value="1"/>
</dbReference>
<dbReference type="PROSITE" id="PS51352">
    <property type="entry name" value="THIOREDOXIN_2"/>
    <property type="match status" value="1"/>
</dbReference>
<comment type="subcellular location">
    <subcellularLocation>
        <location evidence="1">Cell envelope</location>
    </subcellularLocation>
</comment>
<sequence>MKGIVLSVFSVFIFIACQSDQADFSAKIKGVEDSTKVYLSKLGKNNQPVPIDTVEVINGQFTLDLAKGEPQQLNMLRVEGVRSNLFFVNENEPLEVNLYKDSLRSSTIVGGQHNKLLMTYMDTLKVNAKVMNKLGQDMRKAMMNQDREAYMGLREEQKRIQEENIAFRKEIAESNPNSVISALALSDLMSSKKLSNDEIKSIYNSFDDEVKDHTLGKLLAENIAKMSKTDIGAKVEMFEAPTPEGDVLSLKDAMGELTLIDFWASWCKPCRIENPNVVSVYNDYKDKGFSIISVSLDKKKSSWVKAIEDDNMDWHHISNLKYWNEPIAKEWGVRSIPATFLIDENGVIVAKNLRGNALRQKVDEILGEG</sequence>